<dbReference type="PANTHER" id="PTHR11257">
    <property type="entry name" value="CHEMOSENSORY PROTEIN-RELATED"/>
    <property type="match status" value="1"/>
</dbReference>
<keyword evidence="3" id="KW-1185">Reference proteome</keyword>
<reference evidence="3" key="1">
    <citation type="submission" date="2023-01" db="EMBL/GenBank/DDBJ databases">
        <title>Key to firefly adult light organ development and bioluminescence: homeobox transcription factors regulate luciferase expression and transportation to peroxisome.</title>
        <authorList>
            <person name="Fu X."/>
        </authorList>
    </citation>
    <scope>NUCLEOTIDE SEQUENCE [LARGE SCALE GENOMIC DNA]</scope>
</reference>
<name>A0AAN7SJU7_9COLE</name>
<dbReference type="PANTHER" id="PTHR11257:SF12">
    <property type="entry name" value="EJACULATORY BULB-SPECIFIC PROTEIN 3-RELATED"/>
    <property type="match status" value="1"/>
</dbReference>
<accession>A0AAN7SJU7</accession>
<comment type="caution">
    <text evidence="2">The sequence shown here is derived from an EMBL/GenBank/DDBJ whole genome shotgun (WGS) entry which is preliminary data.</text>
</comment>
<dbReference type="EMBL" id="JARPUR010000001">
    <property type="protein sequence ID" value="KAK4885677.1"/>
    <property type="molecule type" value="Genomic_DNA"/>
</dbReference>
<sequence>MPRSIVQRKVNKASKAQRNRWARAKILQHIEESDVYVAEDLHVMYFEWTATFALKLLLLFINLMWLVYGRPEGELYTDQFDNVDIDEILQSDRLLNNYYNCLVTGNKCTPDAQKLRDVLPDALQTDCQKCTEVQKTQSTKVIDFLVKNKIEMFQELEKIFDPNREYRKTFGEKLKAAGIVLPD</sequence>
<organism evidence="2 3">
    <name type="scientific">Aquatica leii</name>
    <dbReference type="NCBI Taxonomy" id="1421715"/>
    <lineage>
        <taxon>Eukaryota</taxon>
        <taxon>Metazoa</taxon>
        <taxon>Ecdysozoa</taxon>
        <taxon>Arthropoda</taxon>
        <taxon>Hexapoda</taxon>
        <taxon>Insecta</taxon>
        <taxon>Pterygota</taxon>
        <taxon>Neoptera</taxon>
        <taxon>Endopterygota</taxon>
        <taxon>Coleoptera</taxon>
        <taxon>Polyphaga</taxon>
        <taxon>Elateriformia</taxon>
        <taxon>Elateroidea</taxon>
        <taxon>Lampyridae</taxon>
        <taxon>Luciolinae</taxon>
        <taxon>Aquatica</taxon>
    </lineage>
</organism>
<dbReference type="Proteomes" id="UP001353858">
    <property type="component" value="Unassembled WGS sequence"/>
</dbReference>
<evidence type="ECO:0000313" key="3">
    <source>
        <dbReference type="Proteomes" id="UP001353858"/>
    </source>
</evidence>
<evidence type="ECO:0000256" key="1">
    <source>
        <dbReference type="SAM" id="Phobius"/>
    </source>
</evidence>
<dbReference type="Pfam" id="PF03392">
    <property type="entry name" value="OS-D"/>
    <property type="match status" value="1"/>
</dbReference>
<feature type="transmembrane region" description="Helical" evidence="1">
    <location>
        <begin position="48"/>
        <end position="68"/>
    </location>
</feature>
<keyword evidence="1" id="KW-0472">Membrane</keyword>
<dbReference type="Gene3D" id="1.10.2080.10">
    <property type="entry name" value="Insect odorant-binding protein A10/Ejaculatory bulb-specific protein 3"/>
    <property type="match status" value="1"/>
</dbReference>
<dbReference type="InterPro" id="IPR036682">
    <property type="entry name" value="OS_D_A10/PebIII_sf"/>
</dbReference>
<keyword evidence="1" id="KW-0812">Transmembrane</keyword>
<gene>
    <name evidence="2" type="ORF">RN001_001948</name>
</gene>
<evidence type="ECO:0000313" key="2">
    <source>
        <dbReference type="EMBL" id="KAK4885677.1"/>
    </source>
</evidence>
<dbReference type="InterPro" id="IPR005055">
    <property type="entry name" value="A10/PebIII"/>
</dbReference>
<dbReference type="SUPFAM" id="SSF100910">
    <property type="entry name" value="Chemosensory protein Csp2"/>
    <property type="match status" value="1"/>
</dbReference>
<keyword evidence="1" id="KW-1133">Transmembrane helix</keyword>
<dbReference type="AlphaFoldDB" id="A0AAN7SJU7"/>
<proteinExistence type="predicted"/>
<protein>
    <submittedName>
        <fullName evidence="2">Uncharacterized protein</fullName>
    </submittedName>
</protein>